<keyword evidence="5" id="KW-0547">Nucleotide-binding</keyword>
<evidence type="ECO:0000256" key="4">
    <source>
        <dbReference type="ARBA" id="ARBA00022737"/>
    </source>
</evidence>
<keyword evidence="7" id="KW-0228">DNA excision</keyword>
<dbReference type="GO" id="GO:0003677">
    <property type="term" value="F:DNA binding"/>
    <property type="evidence" value="ECO:0007669"/>
    <property type="project" value="UniProtKB-KW"/>
</dbReference>
<dbReference type="InterPro" id="IPR004602">
    <property type="entry name" value="UvrA"/>
</dbReference>
<evidence type="ECO:0000256" key="6">
    <source>
        <dbReference type="ARBA" id="ARBA00022763"/>
    </source>
</evidence>
<keyword evidence="2" id="KW-0963">Cytoplasm</keyword>
<dbReference type="Gene3D" id="1.10.8.280">
    <property type="entry name" value="ABC transporter ATPase domain-like"/>
    <property type="match status" value="1"/>
</dbReference>
<dbReference type="NCBIfam" id="NF001503">
    <property type="entry name" value="PRK00349.1"/>
    <property type="match status" value="1"/>
</dbReference>
<evidence type="ECO:0000313" key="18">
    <source>
        <dbReference type="EMBL" id="PIQ85717.1"/>
    </source>
</evidence>
<dbReference type="GO" id="GO:0009380">
    <property type="term" value="C:excinuclease repair complex"/>
    <property type="evidence" value="ECO:0007669"/>
    <property type="project" value="InterPro"/>
</dbReference>
<evidence type="ECO:0000256" key="8">
    <source>
        <dbReference type="ARBA" id="ARBA00022771"/>
    </source>
</evidence>
<dbReference type="SUPFAM" id="SSF52540">
    <property type="entry name" value="P-loop containing nucleoside triphosphate hydrolases"/>
    <property type="match status" value="2"/>
</dbReference>
<protein>
    <recommendedName>
        <fullName evidence="15">UvrABC system protein A</fullName>
    </recommendedName>
    <alternativeName>
        <fullName evidence="16">Excinuclease ABC subunit A</fullName>
    </alternativeName>
</protein>
<evidence type="ECO:0000256" key="11">
    <source>
        <dbReference type="ARBA" id="ARBA00022881"/>
    </source>
</evidence>
<evidence type="ECO:0000256" key="1">
    <source>
        <dbReference type="ARBA" id="ARBA00004496"/>
    </source>
</evidence>
<dbReference type="InterPro" id="IPR041552">
    <property type="entry name" value="UvrA_DNA-bd"/>
</dbReference>
<keyword evidence="10" id="KW-0067">ATP-binding</keyword>
<evidence type="ECO:0000256" key="16">
    <source>
        <dbReference type="ARBA" id="ARBA00042156"/>
    </source>
</evidence>
<evidence type="ECO:0000256" key="10">
    <source>
        <dbReference type="ARBA" id="ARBA00022840"/>
    </source>
</evidence>
<keyword evidence="6" id="KW-0227">DNA damage</keyword>
<dbReference type="GO" id="GO:0004518">
    <property type="term" value="F:nuclease activity"/>
    <property type="evidence" value="ECO:0007669"/>
    <property type="project" value="UniProtKB-KW"/>
</dbReference>
<dbReference type="PANTHER" id="PTHR43152">
    <property type="entry name" value="UVRABC SYSTEM PROTEIN A"/>
    <property type="match status" value="1"/>
</dbReference>
<dbReference type="GO" id="GO:0006289">
    <property type="term" value="P:nucleotide-excision repair"/>
    <property type="evidence" value="ECO:0007669"/>
    <property type="project" value="InterPro"/>
</dbReference>
<dbReference type="Proteomes" id="UP000230859">
    <property type="component" value="Unassembled WGS sequence"/>
</dbReference>
<dbReference type="EMBL" id="PCVY01000063">
    <property type="protein sequence ID" value="PIQ85717.1"/>
    <property type="molecule type" value="Genomic_DNA"/>
</dbReference>
<dbReference type="PANTHER" id="PTHR43152:SF1">
    <property type="entry name" value="UVRA PROTEIN"/>
    <property type="match status" value="1"/>
</dbReference>
<dbReference type="PROSITE" id="PS50893">
    <property type="entry name" value="ABC_TRANSPORTER_2"/>
    <property type="match status" value="1"/>
</dbReference>
<evidence type="ECO:0000256" key="7">
    <source>
        <dbReference type="ARBA" id="ARBA00022769"/>
    </source>
</evidence>
<feature type="domain" description="ABC transporter" evidence="17">
    <location>
        <begin position="591"/>
        <end position="925"/>
    </location>
</feature>
<evidence type="ECO:0000256" key="3">
    <source>
        <dbReference type="ARBA" id="ARBA00022723"/>
    </source>
</evidence>
<dbReference type="InterPro" id="IPR027417">
    <property type="entry name" value="P-loop_NTPase"/>
</dbReference>
<dbReference type="Gene3D" id="1.20.1580.10">
    <property type="entry name" value="ABC transporter ATPase like domain"/>
    <property type="match status" value="2"/>
</dbReference>
<evidence type="ECO:0000256" key="5">
    <source>
        <dbReference type="ARBA" id="ARBA00022741"/>
    </source>
</evidence>
<keyword evidence="3" id="KW-0479">Metal-binding</keyword>
<name>A0A2H0LMU8_9BACT</name>
<dbReference type="InterPro" id="IPR041102">
    <property type="entry name" value="UvrA_inter"/>
</dbReference>
<reference evidence="18 19" key="1">
    <citation type="submission" date="2017-09" db="EMBL/GenBank/DDBJ databases">
        <title>Depth-based differentiation of microbial function through sediment-hosted aquifers and enrichment of novel symbionts in the deep terrestrial subsurface.</title>
        <authorList>
            <person name="Probst A.J."/>
            <person name="Ladd B."/>
            <person name="Jarett J.K."/>
            <person name="Geller-Mcgrath D.E."/>
            <person name="Sieber C.M."/>
            <person name="Emerson J.B."/>
            <person name="Anantharaman K."/>
            <person name="Thomas B.C."/>
            <person name="Malmstrom R."/>
            <person name="Stieglmeier M."/>
            <person name="Klingl A."/>
            <person name="Woyke T."/>
            <person name="Ryan C.M."/>
            <person name="Banfield J.F."/>
        </authorList>
    </citation>
    <scope>NUCLEOTIDE SEQUENCE [LARGE SCALE GENOMIC DNA]</scope>
    <source>
        <strain evidence="18">CG11_big_fil_rev_8_21_14_0_20_45_26</strain>
    </source>
</reference>
<keyword evidence="9" id="KW-0862">Zinc</keyword>
<evidence type="ECO:0000256" key="13">
    <source>
        <dbReference type="ARBA" id="ARBA00023204"/>
    </source>
</evidence>
<sequence>MKTESKISIRGAREHNLKNLNLDLPRNQLIVITGLSGSGKSSLAFDTIYAEGQRRYLESMSSYARQFLERMKKPDVDHISGLSPSIAIEQKSLLHNPRSTVATVTEIYDYMRLLFAKVGSPHCHQCGASVSKQTPQEILERVRDIPAGMQLGIFAPLIRGRKGEYKKLILDVKKQGFTHIRLDGKLKDVHRDITMSRKKRHDIEVLIDTVEANEKHASRIQQSVETALRLTDGTCLISMVDASGKARRKELLFSQKMTCLKCDISYPEFTPNMFSFNSPYGACQKCRGIGKLSQAVTDYVIHDPTKALLKGAINEAIYFSFNRYVIEDLVYDLKEHFEFDLETPYQDLPAEVRDALFWGTDEVTGLIEELENLFYSTSSEEIKRKIRKFIREEICPACRGGRLKPESLGVQIEGKNIVEICRLSIDEASQLFQTIEFKESVRKISDSILKEIRERLRFLVNVGLGYLTLDRTVPTLAGGELQRIRLAAQIGVGLSGVLYVLDEPSIGLHPRDNEKLIRTLESLRDLRNTVIVIEHDEETMRRADFIVDIGPGAGEHGGLITGIGQMDQLNSHPESLTAQYLSGNLKIELPIKRKNYHRAKIIELKGCCEHNLKQIDVKIPLGCFVCITGVSGSGKSTLVHDILFKALHNQIWKTDYRTGQFKSIKNAHLVDKVIAIDQSPIGRTPRSNAATYTDLFTHIRKLFAQTPEAKLRSYSASRFSFNVSGGQCAKCRGEGFVRLEMSFLPDVYVQCDDCKGRRYNDQTLEVYYNGKNIAEVLNLSIEEAKDFFQAIPPVRDRLEILNEIGLSYLKLGQPSTTLSGGEAQRVKLASELGKKSTGQTLYILDEPTTGLHFADIQNLLHAFFRLREEGNTILIIEHNLDIVKMADYIIDLGPEGGSGGGQIIASGSPEELVTQPGYTSSYLKNYLNKVKLVSP</sequence>
<dbReference type="AlphaFoldDB" id="A0A2H0LMU8"/>
<dbReference type="Gene3D" id="3.30.1490.20">
    <property type="entry name" value="ATP-grasp fold, A domain"/>
    <property type="match status" value="1"/>
</dbReference>
<dbReference type="InterPro" id="IPR017871">
    <property type="entry name" value="ABC_transporter-like_CS"/>
</dbReference>
<evidence type="ECO:0000256" key="9">
    <source>
        <dbReference type="ARBA" id="ARBA00022833"/>
    </source>
</evidence>
<dbReference type="GO" id="GO:0005737">
    <property type="term" value="C:cytoplasm"/>
    <property type="evidence" value="ECO:0007669"/>
    <property type="project" value="UniProtKB-SubCell"/>
</dbReference>
<dbReference type="GO" id="GO:0008270">
    <property type="term" value="F:zinc ion binding"/>
    <property type="evidence" value="ECO:0007669"/>
    <property type="project" value="UniProtKB-KW"/>
</dbReference>
<dbReference type="GO" id="GO:0005524">
    <property type="term" value="F:ATP binding"/>
    <property type="evidence" value="ECO:0007669"/>
    <property type="project" value="UniProtKB-KW"/>
</dbReference>
<gene>
    <name evidence="18" type="ORF">COV74_07800</name>
</gene>
<evidence type="ECO:0000259" key="17">
    <source>
        <dbReference type="PROSITE" id="PS50893"/>
    </source>
</evidence>
<dbReference type="NCBIfam" id="TIGR00630">
    <property type="entry name" value="uvra"/>
    <property type="match status" value="1"/>
</dbReference>
<evidence type="ECO:0000256" key="2">
    <source>
        <dbReference type="ARBA" id="ARBA00022490"/>
    </source>
</evidence>
<comment type="subcellular location">
    <subcellularLocation>
        <location evidence="1">Cytoplasm</location>
    </subcellularLocation>
</comment>
<dbReference type="Pfam" id="PF17760">
    <property type="entry name" value="UvrA_inter"/>
    <property type="match status" value="1"/>
</dbReference>
<keyword evidence="12" id="KW-0238">DNA-binding</keyword>
<dbReference type="Gene3D" id="3.40.50.300">
    <property type="entry name" value="P-loop containing nucleotide triphosphate hydrolases"/>
    <property type="match status" value="2"/>
</dbReference>
<keyword evidence="13" id="KW-0234">DNA repair</keyword>
<dbReference type="InterPro" id="IPR013815">
    <property type="entry name" value="ATP_grasp_subdomain_1"/>
</dbReference>
<evidence type="ECO:0000256" key="15">
    <source>
        <dbReference type="ARBA" id="ARBA00039316"/>
    </source>
</evidence>
<accession>A0A2H0LMU8</accession>
<proteinExistence type="inferred from homology"/>
<dbReference type="CDD" id="cd03271">
    <property type="entry name" value="ABC_UvrA_II"/>
    <property type="match status" value="1"/>
</dbReference>
<evidence type="ECO:0000256" key="14">
    <source>
        <dbReference type="ARBA" id="ARBA00038000"/>
    </source>
</evidence>
<comment type="caution">
    <text evidence="18">The sequence shown here is derived from an EMBL/GenBank/DDBJ whole genome shotgun (WGS) entry which is preliminary data.</text>
</comment>
<dbReference type="Pfam" id="PF17755">
    <property type="entry name" value="UvrA_DNA-bind"/>
    <property type="match status" value="1"/>
</dbReference>
<organism evidence="18 19">
    <name type="scientific">Candidatus Abzuiibacterium crystallinum</name>
    <dbReference type="NCBI Taxonomy" id="1974748"/>
    <lineage>
        <taxon>Bacteria</taxon>
        <taxon>Pseudomonadati</taxon>
        <taxon>Candidatus Omnitrophota</taxon>
        <taxon>Candidatus Abzuiibacterium</taxon>
    </lineage>
</organism>
<dbReference type="PROSITE" id="PS00211">
    <property type="entry name" value="ABC_TRANSPORTER_1"/>
    <property type="match status" value="2"/>
</dbReference>
<keyword evidence="8" id="KW-0863">Zinc-finger</keyword>
<dbReference type="GO" id="GO:0016887">
    <property type="term" value="F:ATP hydrolysis activity"/>
    <property type="evidence" value="ECO:0007669"/>
    <property type="project" value="InterPro"/>
</dbReference>
<evidence type="ECO:0000313" key="19">
    <source>
        <dbReference type="Proteomes" id="UP000230859"/>
    </source>
</evidence>
<comment type="similarity">
    <text evidence="14">Belongs to the ABC transporter superfamily. UvrA family.</text>
</comment>
<keyword evidence="11" id="KW-0267">Excision nuclease</keyword>
<dbReference type="InterPro" id="IPR003439">
    <property type="entry name" value="ABC_transporter-like_ATP-bd"/>
</dbReference>
<keyword evidence="4" id="KW-0677">Repeat</keyword>
<evidence type="ECO:0000256" key="12">
    <source>
        <dbReference type="ARBA" id="ARBA00023125"/>
    </source>
</evidence>